<organism evidence="1">
    <name type="scientific">Hexamita inflata</name>
    <dbReference type="NCBI Taxonomy" id="28002"/>
    <lineage>
        <taxon>Eukaryota</taxon>
        <taxon>Metamonada</taxon>
        <taxon>Diplomonadida</taxon>
        <taxon>Hexamitidae</taxon>
        <taxon>Hexamitinae</taxon>
        <taxon>Hexamita</taxon>
    </lineage>
</organism>
<keyword evidence="3" id="KW-1185">Reference proteome</keyword>
<name>A0AA86PNL6_9EUKA</name>
<evidence type="ECO:0000313" key="3">
    <source>
        <dbReference type="Proteomes" id="UP001642409"/>
    </source>
</evidence>
<proteinExistence type="predicted"/>
<accession>A0AA86PNL6</accession>
<dbReference type="EMBL" id="CATOUU010000694">
    <property type="protein sequence ID" value="CAI9941542.1"/>
    <property type="molecule type" value="Genomic_DNA"/>
</dbReference>
<reference evidence="2 3" key="2">
    <citation type="submission" date="2024-07" db="EMBL/GenBank/DDBJ databases">
        <authorList>
            <person name="Akdeniz Z."/>
        </authorList>
    </citation>
    <scope>NUCLEOTIDE SEQUENCE [LARGE SCALE GENOMIC DNA]</scope>
</reference>
<sequence>MNQFQDKNKLQLPKLSHHYLNSSVLHRLLVLNFDWKKYLPFELLVGGQHNKLSVDKGDSVDSVQFIVLHQNTSAPKFNPVVKIGLPSGLIKTCSTLPLAKLETIFAY</sequence>
<evidence type="ECO:0000313" key="2">
    <source>
        <dbReference type="EMBL" id="CAL6025538.1"/>
    </source>
</evidence>
<protein>
    <submittedName>
        <fullName evidence="2">Hypothetical_protein</fullName>
    </submittedName>
</protein>
<dbReference type="EMBL" id="CAXDID020000099">
    <property type="protein sequence ID" value="CAL6025538.1"/>
    <property type="molecule type" value="Genomic_DNA"/>
</dbReference>
<comment type="caution">
    <text evidence="1">The sequence shown here is derived from an EMBL/GenBank/DDBJ whole genome shotgun (WGS) entry which is preliminary data.</text>
</comment>
<dbReference type="Proteomes" id="UP001642409">
    <property type="component" value="Unassembled WGS sequence"/>
</dbReference>
<gene>
    <name evidence="1" type="ORF">HINF_LOCUS29187</name>
    <name evidence="2" type="ORF">HINF_LOCUS30376</name>
</gene>
<reference evidence="1" key="1">
    <citation type="submission" date="2023-06" db="EMBL/GenBank/DDBJ databases">
        <authorList>
            <person name="Kurt Z."/>
        </authorList>
    </citation>
    <scope>NUCLEOTIDE SEQUENCE</scope>
</reference>
<dbReference type="AlphaFoldDB" id="A0AA86PNL6"/>
<evidence type="ECO:0000313" key="1">
    <source>
        <dbReference type="EMBL" id="CAI9941542.1"/>
    </source>
</evidence>